<evidence type="ECO:0000313" key="2">
    <source>
        <dbReference type="EMBL" id="KAF2848825.1"/>
    </source>
</evidence>
<proteinExistence type="predicted"/>
<reference evidence="2" key="1">
    <citation type="submission" date="2020-01" db="EMBL/GenBank/DDBJ databases">
        <authorList>
            <consortium name="DOE Joint Genome Institute"/>
            <person name="Haridas S."/>
            <person name="Albert R."/>
            <person name="Binder M."/>
            <person name="Bloem J."/>
            <person name="Labutti K."/>
            <person name="Salamov A."/>
            <person name="Andreopoulos B."/>
            <person name="Baker S.E."/>
            <person name="Barry K."/>
            <person name="Bills G."/>
            <person name="Bluhm B.H."/>
            <person name="Cannon C."/>
            <person name="Castanera R."/>
            <person name="Culley D.E."/>
            <person name="Daum C."/>
            <person name="Ezra D."/>
            <person name="Gonzalez J.B."/>
            <person name="Henrissat B."/>
            <person name="Kuo A."/>
            <person name="Liang C."/>
            <person name="Lipzen A."/>
            <person name="Lutzoni F."/>
            <person name="Magnuson J."/>
            <person name="Mondo S."/>
            <person name="Nolan M."/>
            <person name="Ohm R."/>
            <person name="Pangilinan J."/>
            <person name="Park H.-J."/>
            <person name="Ramirez L."/>
            <person name="Alfaro M."/>
            <person name="Sun H."/>
            <person name="Tritt A."/>
            <person name="Yoshinaga Y."/>
            <person name="Zwiers L.-H."/>
            <person name="Turgeon B.G."/>
            <person name="Goodwin S.B."/>
            <person name="Spatafora J.W."/>
            <person name="Crous P.W."/>
            <person name="Grigoriev I.V."/>
        </authorList>
    </citation>
    <scope>NUCLEOTIDE SEQUENCE</scope>
    <source>
        <strain evidence="2">IPT5</strain>
    </source>
</reference>
<sequence length="109" mass="11832">MLSMRRSRSSRNTAHLPHTTERGRCGPGRHGALGDKAEARGVRGKDSVDLCGTRPSFSVSDSAWKLGRWFATLRLVELVAFFTCCCICSEDSVTVTGTVLWCGGAEPRS</sequence>
<feature type="region of interest" description="Disordered" evidence="1">
    <location>
        <begin position="1"/>
        <end position="40"/>
    </location>
</feature>
<organism evidence="2 3">
    <name type="scientific">Plenodomus tracheiphilus IPT5</name>
    <dbReference type="NCBI Taxonomy" id="1408161"/>
    <lineage>
        <taxon>Eukaryota</taxon>
        <taxon>Fungi</taxon>
        <taxon>Dikarya</taxon>
        <taxon>Ascomycota</taxon>
        <taxon>Pezizomycotina</taxon>
        <taxon>Dothideomycetes</taxon>
        <taxon>Pleosporomycetidae</taxon>
        <taxon>Pleosporales</taxon>
        <taxon>Pleosporineae</taxon>
        <taxon>Leptosphaeriaceae</taxon>
        <taxon>Plenodomus</taxon>
    </lineage>
</organism>
<keyword evidence="3" id="KW-1185">Reference proteome</keyword>
<dbReference type="Proteomes" id="UP000799423">
    <property type="component" value="Unassembled WGS sequence"/>
</dbReference>
<dbReference type="AlphaFoldDB" id="A0A6A7B334"/>
<evidence type="ECO:0000313" key="3">
    <source>
        <dbReference type="Proteomes" id="UP000799423"/>
    </source>
</evidence>
<dbReference type="EMBL" id="MU006315">
    <property type="protein sequence ID" value="KAF2848825.1"/>
    <property type="molecule type" value="Genomic_DNA"/>
</dbReference>
<gene>
    <name evidence="2" type="ORF">T440DRAFT_147921</name>
</gene>
<evidence type="ECO:0000256" key="1">
    <source>
        <dbReference type="SAM" id="MobiDB-lite"/>
    </source>
</evidence>
<name>A0A6A7B334_9PLEO</name>
<protein>
    <submittedName>
        <fullName evidence="2">Uncharacterized protein</fullName>
    </submittedName>
</protein>
<accession>A0A6A7B334</accession>